<sequence>MIQKLLLFSVSLFTTLIQNKFSSTAKWFCLSFLMFQIGYGQTGCNVVKGGQFNSDTDLANWTLSTYWSRYGDEAYIDRDGANNVSLRQNVTGLLGNSLTLTFKIKGQNADRMNCGTSATLDIKIGGTTYMRITNPTFNNVIDVSDITLYNGATFTPTNFPITVGGNGTGPLGTKPGIAENALTQGTIILTIPSWTGGVTADIEFVASASSLLNGSGTGTCVATWGGDDWLIDDVSLTASDPTTYNVTGSNVCVGTTATIGLSGSQLGVSYQLQRNGVNIGSIVAGTGSLITSAAFGGGQTLPGIYTIVSIIGGRNCKLMNGSVAINAQPSAGADQTGALTCGVTTTTLAATAPTVGTGTWSIVSGTGGTVSDPSSPTSTFTGTAGISYTLRWTVSNSPCVTSSDDVIITFNQSPAVSITGSSYICAQSTTTLSPTTGGTWTSGNTSVATVTPAGVVTGVAIGSATLTFESSTAPNCKSSVVVNVSSGLSITYNASNTFTVPTGVTSLQVECWGGGGGGGGTNGTNSAGGGGAGGAYVRNTSISVLANNTYTVTVGAGGTVSTTGAGGSGGSSWFGSTGTILAVGGNGGGLASGNNSNGTGGAAVSTGNAGGTTSSLYGAPGISATGTATSRAAGNGGTGANGGTGGIGVAAEGVGAFGNPPGGGGAGGRRTSGGGSANRAGGAGGAGRVIITIAAPTATGTGSQTICQTGTATVSGISASNGTIAWTHNGAGSLSNETTSTPTYTPAAGDAGNTVTLTMTVSNGPCVTPATATYTVIVRATPTATISGATTVCQGVTAPNVTFTNPRSLPITVTYNINGGTNTTVNVAANTTATVAAPTGTSGTFTYNLVSAVYQTAPTCSASLTGSAVVTINSTPTTPTVGTITNISCTTNTGSVVLNDLPSSGNWSITSTPVTVTTTGSGNTTTISGLTSGSYTFTVTNASGCPSPASALVIISDFSSTTWNGSGWSHGLPDATKNLIIASSSGAPFASDLAGCALTVNNGITASVPSGVTLTITNAVTVSGSGSLTFENTASLVQINNISNSGAIVYKRNSAPMKNFDFTYWASPVAGQTLYNLSPNTLWDKYFSFSGTAWVQITNGAGTMQPGIGYIIRVPKPNSTYTNGKDYWTTSNYVQPVEFIGVPNNGNITSSQTMVAGNLYLIGNPYPCAMDADEFLYTNLHNRAILEGTIYFWTHNTAITPTGTQYKYASDDYASYNLTGGTGTSAGSAGNKTIPDGYIAAGQSFFATAKGAGNVEFNNSMRAGAYNNTFFKPGKTSKSTKLEKHRLWLNMINAGGAYKQALIGYVEGATNSFDLSFDGLSFDGNSYIDFYSVNAADNYVIQGRALPFTDTDLVPLGYRSTVAGDFTIAIDHADGNLATQRVYLEDKQTGMLNELTAGNYTFNTKAGTFNDRFVLKYANRTLGAGDFESVDNSVSVVAQNKTITINSAKDNLEKVLIYDLAGKQLYSKDNINNLQLIMHNLPFAQQVLLVKIIFDNGTVTTKKIVFK</sequence>
<dbReference type="Pfam" id="PF21722">
    <property type="entry name" value="Gly_rich_2"/>
    <property type="match status" value="1"/>
</dbReference>
<protein>
    <submittedName>
        <fullName evidence="4">T9SS sorting signal type C domain-containing protein</fullName>
    </submittedName>
</protein>
<dbReference type="Proteomes" id="UP001485226">
    <property type="component" value="Unassembled WGS sequence"/>
</dbReference>
<keyword evidence="5" id="KW-1185">Reference proteome</keyword>
<reference evidence="4 5" key="1">
    <citation type="submission" date="2024-04" db="EMBL/GenBank/DDBJ databases">
        <title>Flavobacterium sp. DGU38 16S ribosomal RNA gene Genome sequencing and assembly.</title>
        <authorList>
            <person name="Park S."/>
        </authorList>
    </citation>
    <scope>NUCLEOTIDE SEQUENCE [LARGE SCALE GENOMIC DNA]</scope>
    <source>
        <strain evidence="4 5">DGU38</strain>
    </source>
</reference>
<accession>A0ABU9IT97</accession>
<dbReference type="InterPro" id="IPR013783">
    <property type="entry name" value="Ig-like_fold"/>
</dbReference>
<proteinExistence type="predicted"/>
<evidence type="ECO:0000259" key="3">
    <source>
        <dbReference type="Pfam" id="PF21722"/>
    </source>
</evidence>
<evidence type="ECO:0000313" key="5">
    <source>
        <dbReference type="Proteomes" id="UP001485226"/>
    </source>
</evidence>
<name>A0ABU9IT97_9FLAO</name>
<feature type="domain" description="BIG2" evidence="2">
    <location>
        <begin position="437"/>
        <end position="468"/>
    </location>
</feature>
<dbReference type="Gene3D" id="2.60.40.1080">
    <property type="match status" value="1"/>
</dbReference>
<dbReference type="Pfam" id="PF02368">
    <property type="entry name" value="Big_2"/>
    <property type="match status" value="1"/>
</dbReference>
<feature type="region of interest" description="Disordered" evidence="1">
    <location>
        <begin position="660"/>
        <end position="683"/>
    </location>
</feature>
<dbReference type="InterPro" id="IPR008964">
    <property type="entry name" value="Invasin/intimin_cell_adhesion"/>
</dbReference>
<evidence type="ECO:0000313" key="4">
    <source>
        <dbReference type="EMBL" id="MEL1255691.1"/>
    </source>
</evidence>
<organism evidence="4 5">
    <name type="scientific">Flavobacterium calami</name>
    <dbReference type="NCBI Taxonomy" id="3139144"/>
    <lineage>
        <taxon>Bacteria</taxon>
        <taxon>Pseudomonadati</taxon>
        <taxon>Bacteroidota</taxon>
        <taxon>Flavobacteriia</taxon>
        <taxon>Flavobacteriales</taxon>
        <taxon>Flavobacteriaceae</taxon>
        <taxon>Flavobacterium</taxon>
    </lineage>
</organism>
<dbReference type="NCBIfam" id="NF033708">
    <property type="entry name" value="T9SS_Cterm_ChiA"/>
    <property type="match status" value="1"/>
</dbReference>
<dbReference type="RefSeq" id="WP_341694425.1">
    <property type="nucleotide sequence ID" value="NZ_JBBYHS010000021.1"/>
</dbReference>
<evidence type="ECO:0000256" key="1">
    <source>
        <dbReference type="SAM" id="MobiDB-lite"/>
    </source>
</evidence>
<gene>
    <name evidence="4" type="ORF">AAEO57_18000</name>
</gene>
<dbReference type="InterPro" id="IPR049304">
    <property type="entry name" value="Gly_rich_dom"/>
</dbReference>
<evidence type="ECO:0000259" key="2">
    <source>
        <dbReference type="Pfam" id="PF02368"/>
    </source>
</evidence>
<dbReference type="EMBL" id="JBBYHS010000021">
    <property type="protein sequence ID" value="MEL1255691.1"/>
    <property type="molecule type" value="Genomic_DNA"/>
</dbReference>
<feature type="domain" description="Glycine-rich" evidence="3">
    <location>
        <begin position="495"/>
        <end position="692"/>
    </location>
</feature>
<dbReference type="SUPFAM" id="SSF49373">
    <property type="entry name" value="Invasin/intimin cell-adhesion fragments"/>
    <property type="match status" value="1"/>
</dbReference>
<dbReference type="InterPro" id="IPR003343">
    <property type="entry name" value="Big_2"/>
</dbReference>
<dbReference type="Gene3D" id="2.60.40.10">
    <property type="entry name" value="Immunoglobulins"/>
    <property type="match status" value="1"/>
</dbReference>
<comment type="caution">
    <text evidence="4">The sequence shown here is derived from an EMBL/GenBank/DDBJ whole genome shotgun (WGS) entry which is preliminary data.</text>
</comment>